<dbReference type="EMBL" id="CP036279">
    <property type="protein sequence ID" value="QDU59344.1"/>
    <property type="molecule type" value="Genomic_DNA"/>
</dbReference>
<dbReference type="AlphaFoldDB" id="A0A518AXA9"/>
<dbReference type="Proteomes" id="UP000317093">
    <property type="component" value="Chromosome"/>
</dbReference>
<name>A0A518AXA9_9BACT</name>
<sequence length="316" mass="33533" precursor="true">MNRTRLAALLLAPIAVLAGALPAAANSCNAGKCQSRTYFGNPATGPSSVSTVRARNPWNVTICGIPCCKTCEDKYQHFLRRYSIEQARSIARMNRLCWKHYNNGCDGGCNTCSCNGDSCDANPYSASKFPWHKKPWPARARQGLRGKGGCSSCGVAGCDVSGSCGCEGEYLDAGSCGSCDTCSSCDTCEPRGKKCTGFLSFFKKHKHKKCGTPSCGASSCGMCDGGYEGCSSCEGCSAGSSCGSGCCGSKGGLLGCLKKHKQHKGAYAPPAVSPYPGMNREDAVRFVEGFQYNPPYQLIRSPRDHFMFDVKYGIGQ</sequence>
<evidence type="ECO:0000256" key="1">
    <source>
        <dbReference type="SAM" id="SignalP"/>
    </source>
</evidence>
<evidence type="ECO:0000313" key="3">
    <source>
        <dbReference type="Proteomes" id="UP000317093"/>
    </source>
</evidence>
<keyword evidence="3" id="KW-1185">Reference proteome</keyword>
<feature type="chain" id="PRO_5022242166" description="TNFR-Cys domain-containing protein" evidence="1">
    <location>
        <begin position="26"/>
        <end position="316"/>
    </location>
</feature>
<proteinExistence type="predicted"/>
<reference evidence="2 3" key="1">
    <citation type="submission" date="2019-02" db="EMBL/GenBank/DDBJ databases">
        <title>Deep-cultivation of Planctomycetes and their phenomic and genomic characterization uncovers novel biology.</title>
        <authorList>
            <person name="Wiegand S."/>
            <person name="Jogler M."/>
            <person name="Boedeker C."/>
            <person name="Pinto D."/>
            <person name="Vollmers J."/>
            <person name="Rivas-Marin E."/>
            <person name="Kohn T."/>
            <person name="Peeters S.H."/>
            <person name="Heuer A."/>
            <person name="Rast P."/>
            <person name="Oberbeckmann S."/>
            <person name="Bunk B."/>
            <person name="Jeske O."/>
            <person name="Meyerdierks A."/>
            <person name="Storesund J.E."/>
            <person name="Kallscheuer N."/>
            <person name="Luecker S."/>
            <person name="Lage O.M."/>
            <person name="Pohl T."/>
            <person name="Merkel B.J."/>
            <person name="Hornburger P."/>
            <person name="Mueller R.-W."/>
            <person name="Bruemmer F."/>
            <person name="Labrenz M."/>
            <person name="Spormann A.M."/>
            <person name="Op den Camp H."/>
            <person name="Overmann J."/>
            <person name="Amann R."/>
            <person name="Jetten M.S.M."/>
            <person name="Mascher T."/>
            <person name="Medema M.H."/>
            <person name="Devos D.P."/>
            <person name="Kaster A.-K."/>
            <person name="Ovreas L."/>
            <person name="Rohde M."/>
            <person name="Galperin M.Y."/>
            <person name="Jogler C."/>
        </authorList>
    </citation>
    <scope>NUCLEOTIDE SEQUENCE [LARGE SCALE GENOMIC DNA]</scope>
    <source>
        <strain evidence="2 3">Pan216</strain>
    </source>
</reference>
<evidence type="ECO:0008006" key="4">
    <source>
        <dbReference type="Google" id="ProtNLM"/>
    </source>
</evidence>
<evidence type="ECO:0000313" key="2">
    <source>
        <dbReference type="EMBL" id="QDU59344.1"/>
    </source>
</evidence>
<feature type="signal peptide" evidence="1">
    <location>
        <begin position="1"/>
        <end position="25"/>
    </location>
</feature>
<organism evidence="2 3">
    <name type="scientific">Kolteria novifilia</name>
    <dbReference type="NCBI Taxonomy" id="2527975"/>
    <lineage>
        <taxon>Bacteria</taxon>
        <taxon>Pseudomonadati</taxon>
        <taxon>Planctomycetota</taxon>
        <taxon>Planctomycetia</taxon>
        <taxon>Kolteriales</taxon>
        <taxon>Kolteriaceae</taxon>
        <taxon>Kolteria</taxon>
    </lineage>
</organism>
<dbReference type="KEGG" id="knv:Pan216_01720"/>
<keyword evidence="1" id="KW-0732">Signal</keyword>
<accession>A0A518AXA9</accession>
<dbReference type="RefSeq" id="WP_145253461.1">
    <property type="nucleotide sequence ID" value="NZ_CP036279.1"/>
</dbReference>
<gene>
    <name evidence="2" type="ORF">Pan216_01720</name>
</gene>
<protein>
    <recommendedName>
        <fullName evidence="4">TNFR-Cys domain-containing protein</fullName>
    </recommendedName>
</protein>